<keyword evidence="3" id="KW-1185">Reference proteome</keyword>
<feature type="region of interest" description="Disordered" evidence="1">
    <location>
        <begin position="45"/>
        <end position="66"/>
    </location>
</feature>
<accession>A0A4C1SHP2</accession>
<evidence type="ECO:0000313" key="2">
    <source>
        <dbReference type="EMBL" id="GBP00897.1"/>
    </source>
</evidence>
<proteinExistence type="predicted"/>
<organism evidence="2 3">
    <name type="scientific">Eumeta variegata</name>
    <name type="common">Bagworm moth</name>
    <name type="synonym">Eumeta japonica</name>
    <dbReference type="NCBI Taxonomy" id="151549"/>
    <lineage>
        <taxon>Eukaryota</taxon>
        <taxon>Metazoa</taxon>
        <taxon>Ecdysozoa</taxon>
        <taxon>Arthropoda</taxon>
        <taxon>Hexapoda</taxon>
        <taxon>Insecta</taxon>
        <taxon>Pterygota</taxon>
        <taxon>Neoptera</taxon>
        <taxon>Endopterygota</taxon>
        <taxon>Lepidoptera</taxon>
        <taxon>Glossata</taxon>
        <taxon>Ditrysia</taxon>
        <taxon>Tineoidea</taxon>
        <taxon>Psychidae</taxon>
        <taxon>Oiketicinae</taxon>
        <taxon>Eumeta</taxon>
    </lineage>
</organism>
<dbReference type="AlphaFoldDB" id="A0A4C1SHP2"/>
<comment type="caution">
    <text evidence="2">The sequence shown here is derived from an EMBL/GenBank/DDBJ whole genome shotgun (WGS) entry which is preliminary data.</text>
</comment>
<name>A0A4C1SHP2_EUMVA</name>
<dbReference type="EMBL" id="BGZK01000007">
    <property type="protein sequence ID" value="GBP00897.1"/>
    <property type="molecule type" value="Genomic_DNA"/>
</dbReference>
<protein>
    <submittedName>
        <fullName evidence="2">Uncharacterized protein</fullName>
    </submittedName>
</protein>
<sequence length="91" mass="9830">MRINKVSPQLSVLFVSARIPCRRRRTQPVSAGEIIGIAADTELSPSADGKVTKAKPKKNGQTTPTERKLLIDQRAECHAAAALDRAPPSEL</sequence>
<evidence type="ECO:0000313" key="3">
    <source>
        <dbReference type="Proteomes" id="UP000299102"/>
    </source>
</evidence>
<evidence type="ECO:0000256" key="1">
    <source>
        <dbReference type="SAM" id="MobiDB-lite"/>
    </source>
</evidence>
<dbReference type="Proteomes" id="UP000299102">
    <property type="component" value="Unassembled WGS sequence"/>
</dbReference>
<gene>
    <name evidence="2" type="ORF">EVAR_2223_1</name>
</gene>
<reference evidence="2 3" key="1">
    <citation type="journal article" date="2019" name="Commun. Biol.">
        <title>The bagworm genome reveals a unique fibroin gene that provides high tensile strength.</title>
        <authorList>
            <person name="Kono N."/>
            <person name="Nakamura H."/>
            <person name="Ohtoshi R."/>
            <person name="Tomita M."/>
            <person name="Numata K."/>
            <person name="Arakawa K."/>
        </authorList>
    </citation>
    <scope>NUCLEOTIDE SEQUENCE [LARGE SCALE GENOMIC DNA]</scope>
</reference>